<evidence type="ECO:0000313" key="2">
    <source>
        <dbReference type="Proteomes" id="UP000324897"/>
    </source>
</evidence>
<accession>A0A5J9WT50</accession>
<reference evidence="1 2" key="1">
    <citation type="journal article" date="2019" name="Sci. Rep.">
        <title>A high-quality genome of Eragrostis curvula grass provides insights into Poaceae evolution and supports new strategies to enhance forage quality.</title>
        <authorList>
            <person name="Carballo J."/>
            <person name="Santos B.A.C.M."/>
            <person name="Zappacosta D."/>
            <person name="Garbus I."/>
            <person name="Selva J.P."/>
            <person name="Gallo C.A."/>
            <person name="Diaz A."/>
            <person name="Albertini E."/>
            <person name="Caccamo M."/>
            <person name="Echenique V."/>
        </authorList>
    </citation>
    <scope>NUCLEOTIDE SEQUENCE [LARGE SCALE GENOMIC DNA]</scope>
    <source>
        <strain evidence="2">cv. Victoria</strain>
        <tissue evidence="1">Leaf</tissue>
    </source>
</reference>
<dbReference type="EMBL" id="RWGY01000002">
    <property type="protein sequence ID" value="TVU50540.1"/>
    <property type="molecule type" value="Genomic_DNA"/>
</dbReference>
<gene>
    <name evidence="1" type="ORF">EJB05_01915</name>
</gene>
<sequence length="75" mass="8779">MHFGYYYFQFWTMVDLIFCRWSLENESIPYLFYIELQQAAACAIPMLLLGTNLHASHGSIATMRLLFCDSTFNVI</sequence>
<comment type="caution">
    <text evidence="1">The sequence shown here is derived from an EMBL/GenBank/DDBJ whole genome shotgun (WGS) entry which is preliminary data.</text>
</comment>
<protein>
    <submittedName>
        <fullName evidence="1">Uncharacterized protein</fullName>
    </submittedName>
</protein>
<evidence type="ECO:0000313" key="1">
    <source>
        <dbReference type="EMBL" id="TVU50540.1"/>
    </source>
</evidence>
<organism evidence="1 2">
    <name type="scientific">Eragrostis curvula</name>
    <name type="common">weeping love grass</name>
    <dbReference type="NCBI Taxonomy" id="38414"/>
    <lineage>
        <taxon>Eukaryota</taxon>
        <taxon>Viridiplantae</taxon>
        <taxon>Streptophyta</taxon>
        <taxon>Embryophyta</taxon>
        <taxon>Tracheophyta</taxon>
        <taxon>Spermatophyta</taxon>
        <taxon>Magnoliopsida</taxon>
        <taxon>Liliopsida</taxon>
        <taxon>Poales</taxon>
        <taxon>Poaceae</taxon>
        <taxon>PACMAD clade</taxon>
        <taxon>Chloridoideae</taxon>
        <taxon>Eragrostideae</taxon>
        <taxon>Eragrostidinae</taxon>
        <taxon>Eragrostis</taxon>
    </lineage>
</organism>
<dbReference type="AlphaFoldDB" id="A0A5J9WT50"/>
<name>A0A5J9WT50_9POAL</name>
<proteinExistence type="predicted"/>
<dbReference type="Gramene" id="TVU50540">
    <property type="protein sequence ID" value="TVU50540"/>
    <property type="gene ID" value="EJB05_01915"/>
</dbReference>
<dbReference type="Proteomes" id="UP000324897">
    <property type="component" value="Chromosome 6"/>
</dbReference>
<feature type="non-terminal residue" evidence="1">
    <location>
        <position position="1"/>
    </location>
</feature>
<keyword evidence="2" id="KW-1185">Reference proteome</keyword>